<dbReference type="EMBL" id="CASHTH010003412">
    <property type="protein sequence ID" value="CAI8044646.1"/>
    <property type="molecule type" value="Genomic_DNA"/>
</dbReference>
<evidence type="ECO:0000256" key="1">
    <source>
        <dbReference type="SAM" id="MobiDB-lite"/>
    </source>
</evidence>
<protein>
    <recommendedName>
        <fullName evidence="4">Death domain-containing protein</fullName>
    </recommendedName>
</protein>
<evidence type="ECO:0000313" key="3">
    <source>
        <dbReference type="Proteomes" id="UP001174909"/>
    </source>
</evidence>
<dbReference type="CDD" id="cd01670">
    <property type="entry name" value="Death"/>
    <property type="match status" value="1"/>
</dbReference>
<feature type="non-terminal residue" evidence="2">
    <location>
        <position position="1"/>
    </location>
</feature>
<evidence type="ECO:0000313" key="2">
    <source>
        <dbReference type="EMBL" id="CAI8044646.1"/>
    </source>
</evidence>
<dbReference type="PANTHER" id="PTHR48125:SF10">
    <property type="entry name" value="OS12G0136300 PROTEIN"/>
    <property type="match status" value="1"/>
</dbReference>
<proteinExistence type="predicted"/>
<feature type="compositionally biased region" description="Low complexity" evidence="1">
    <location>
        <begin position="500"/>
        <end position="571"/>
    </location>
</feature>
<comment type="caution">
    <text evidence="2">The sequence shown here is derived from an EMBL/GenBank/DDBJ whole genome shotgun (WGS) entry which is preliminary data.</text>
</comment>
<feature type="compositionally biased region" description="Polar residues" evidence="1">
    <location>
        <begin position="689"/>
        <end position="700"/>
    </location>
</feature>
<dbReference type="AlphaFoldDB" id="A0AA35TCW8"/>
<organism evidence="2 3">
    <name type="scientific">Geodia barretti</name>
    <name type="common">Barrett's horny sponge</name>
    <dbReference type="NCBI Taxonomy" id="519541"/>
    <lineage>
        <taxon>Eukaryota</taxon>
        <taxon>Metazoa</taxon>
        <taxon>Porifera</taxon>
        <taxon>Demospongiae</taxon>
        <taxon>Heteroscleromorpha</taxon>
        <taxon>Tetractinellida</taxon>
        <taxon>Astrophorina</taxon>
        <taxon>Geodiidae</taxon>
        <taxon>Geodia</taxon>
    </lineage>
</organism>
<evidence type="ECO:0008006" key="4">
    <source>
        <dbReference type="Google" id="ProtNLM"/>
    </source>
</evidence>
<feature type="region of interest" description="Disordered" evidence="1">
    <location>
        <begin position="495"/>
        <end position="580"/>
    </location>
</feature>
<accession>A0AA35TCW8</accession>
<feature type="compositionally biased region" description="Low complexity" evidence="1">
    <location>
        <begin position="789"/>
        <end position="803"/>
    </location>
</feature>
<feature type="compositionally biased region" description="Polar residues" evidence="1">
    <location>
        <begin position="715"/>
        <end position="734"/>
    </location>
</feature>
<dbReference type="Proteomes" id="UP001174909">
    <property type="component" value="Unassembled WGS sequence"/>
</dbReference>
<sequence>LPRKSVYTKATDESVFDINLLDPDTDTLRAIRKTVAQEMKEMKELDVPLSYVMFEREAMVHMKELKRTVNVLKLEEGFDLGRRLKMNEYAVKNALKYFNKNSIMLFFEDIGQGLVILDQNTLIDFVNSVIFFSYEATKEDEGPILIGSVRDSLSKGLITEAILKRMQHIFVPEIFEARHAIKVFENLYIIAKNSENDYIMMCLLPRLSVKELESRKLVFTTCHPVQPLRLDFGIGDPPKWQQYCSPSGCFGSTIACLITDFNWGIYCTDVLYHEVPVCFYHDMAILCPKDLSLEVTLVNKTKYFEVYVGVDPDNKDEYKKLPAIRSEIKEAVGKVLKTMKVNLSVAEGFECDCENTKYLKTNHARCKCGLKEECESLWIKAEPALMKYPVEAQNQGGELVCMRQLKRLKTDNGDVRIVEKSAELYKNIGTKLLTTALVDSISEVANEDPKKAIRLIYKRWIRTDEGHSWRKLTQCFKDVGLHSLARDLENHFGLPSLSETPLSPTSSAPTTAPTATSTTTPTTVPTTAPATVPTTTPATAPTTTPATVPTTTHTTAPTTTPATVPTNAPTTAPGPPPSPGQVMLHDLIKLSTSKGHIRIVEESAVKFMDIGVFLLRDRTGAVVRGIAKTARGEQLEAARMIYEKWMQEDKGHSWKKLIKCFRDVQLNSLATDLELHFGLPSPSDRGNEGRSTQEAVTGNNADKEAQQEGSEETQDLPSPSNTNGSQGESTQEPLTGQRGGVKRRRSEKDQKSHANPKGQRGGVKRRRSEKEKKSHANPNVPPTSQPPLSVSTAPASSTTATTTTNTPVSECFIVSYPIASVPSLSLYSSTTITPVSQSFSTSSTAASVSTAPHPVSSSPAIECSSTSSTTATAAIPLSSTASTTHGDGVCRPTLQELLRLEIPEGIATSYTTFGTFLLNDETGDKVDVIEDKYCGNPKRICRSILGEWLRGKGLLPVAWETLVKALRDTKLFALADKVQAEKF</sequence>
<reference evidence="2" key="1">
    <citation type="submission" date="2023-03" db="EMBL/GenBank/DDBJ databases">
        <authorList>
            <person name="Steffen K."/>
            <person name="Cardenas P."/>
        </authorList>
    </citation>
    <scope>NUCLEOTIDE SEQUENCE</scope>
</reference>
<dbReference type="PANTHER" id="PTHR48125">
    <property type="entry name" value="LP07818P1"/>
    <property type="match status" value="1"/>
</dbReference>
<keyword evidence="3" id="KW-1185">Reference proteome</keyword>
<gene>
    <name evidence="2" type="ORF">GBAR_LOCUS24747</name>
</gene>
<feature type="region of interest" description="Disordered" evidence="1">
    <location>
        <begin position="676"/>
        <end position="803"/>
    </location>
</feature>
<name>A0AA35TCW8_GEOBA</name>